<name>A0A9W8AIN4_9FUNG</name>
<dbReference type="InterPro" id="IPR000232">
    <property type="entry name" value="HSF_DNA-bd"/>
</dbReference>
<dbReference type="GO" id="GO:0003700">
    <property type="term" value="F:DNA-binding transcription factor activity"/>
    <property type="evidence" value="ECO:0007669"/>
    <property type="project" value="InterPro"/>
</dbReference>
<proteinExistence type="inferred from homology"/>
<evidence type="ECO:0000256" key="5">
    <source>
        <dbReference type="ARBA" id="ARBA00023163"/>
    </source>
</evidence>
<dbReference type="OrthoDB" id="60033at2759"/>
<evidence type="ECO:0000256" key="1">
    <source>
        <dbReference type="ARBA" id="ARBA00004123"/>
    </source>
</evidence>
<dbReference type="PROSITE" id="PS00434">
    <property type="entry name" value="HSF_DOMAIN"/>
    <property type="match status" value="1"/>
</dbReference>
<evidence type="ECO:0000256" key="3">
    <source>
        <dbReference type="ARBA" id="ARBA00023015"/>
    </source>
</evidence>
<reference evidence="10" key="1">
    <citation type="submission" date="2022-07" db="EMBL/GenBank/DDBJ databases">
        <title>Phylogenomic reconstructions and comparative analyses of Kickxellomycotina fungi.</title>
        <authorList>
            <person name="Reynolds N.K."/>
            <person name="Stajich J.E."/>
            <person name="Barry K."/>
            <person name="Grigoriev I.V."/>
            <person name="Crous P."/>
            <person name="Smith M.E."/>
        </authorList>
    </citation>
    <scope>NUCLEOTIDE SEQUENCE</scope>
    <source>
        <strain evidence="10">RSA 861</strain>
    </source>
</reference>
<accession>A0A9W8AIN4</accession>
<dbReference type="EMBL" id="JANBPT010000074">
    <property type="protein sequence ID" value="KAJ1928402.1"/>
    <property type="molecule type" value="Genomic_DNA"/>
</dbReference>
<keyword evidence="11" id="KW-1185">Reference proteome</keyword>
<feature type="region of interest" description="Disordered" evidence="8">
    <location>
        <begin position="246"/>
        <end position="281"/>
    </location>
</feature>
<dbReference type="FunFam" id="1.10.10.10:FF:000027">
    <property type="entry name" value="Heat shock transcription factor 1"/>
    <property type="match status" value="1"/>
</dbReference>
<protein>
    <submittedName>
        <fullName evidence="10">Heat shock transcription factor</fullName>
    </submittedName>
</protein>
<dbReference type="InterPro" id="IPR036388">
    <property type="entry name" value="WH-like_DNA-bd_sf"/>
</dbReference>
<dbReference type="AlphaFoldDB" id="A0A9W8AIN4"/>
<evidence type="ECO:0000313" key="11">
    <source>
        <dbReference type="Proteomes" id="UP001150569"/>
    </source>
</evidence>
<comment type="subcellular location">
    <subcellularLocation>
        <location evidence="1">Nucleus</location>
    </subcellularLocation>
</comment>
<evidence type="ECO:0000256" key="4">
    <source>
        <dbReference type="ARBA" id="ARBA00023125"/>
    </source>
</evidence>
<sequence length="465" mass="49419">MTPRRPQPTDESPAVPASTSSGSLVKAAGRSSKVGAQRSPSLPAFLNKLHSIVNDPATDALVEWAEDGRSFFVNQPEDFAKEVLPHFFKHSNFSSFVRQLNMYGFHKIPHIQQGSLHGDSATSRWEFSNPHFLRDDPTALHRVTRKRARDADEGESDGTDVGKLLQELTAIRKHQIAITTELKSLQDSNQLLWQEAVAAEARHKTHQGIIENVLRFLASLFASQRRRVQLTPRKRQLLIEDVPGIPRWMPSVADDPPTPSPPAPAAPSPPGATAAAPSAPFLDPSRSTALLEYITGLLGNDGSAAPATTTANTSWPLASSPVAASPAVPEALSSPPVVTAAQADDLYRTLLGTPADLGPDYLGLTTDLPAPADLLSMAAVAPPPTAGVLPPLVQSSDALQHTARNVGDITQAIDSLHADLETLTQYWGIDPKTGSFDPSALNFTDALNPPVGAGDQGGAGSPDLT</sequence>
<evidence type="ECO:0000256" key="2">
    <source>
        <dbReference type="ARBA" id="ARBA00006403"/>
    </source>
</evidence>
<feature type="region of interest" description="Disordered" evidence="8">
    <location>
        <begin position="1"/>
        <end position="38"/>
    </location>
</feature>
<keyword evidence="4" id="KW-0238">DNA-binding</keyword>
<feature type="domain" description="HSF-type DNA-binding" evidence="9">
    <location>
        <begin position="84"/>
        <end position="108"/>
    </location>
</feature>
<dbReference type="PANTHER" id="PTHR10015">
    <property type="entry name" value="HEAT SHOCK TRANSCRIPTION FACTOR"/>
    <property type="match status" value="1"/>
</dbReference>
<feature type="compositionally biased region" description="Low complexity" evidence="8">
    <location>
        <begin position="271"/>
        <end position="280"/>
    </location>
</feature>
<dbReference type="SUPFAM" id="SSF46785">
    <property type="entry name" value="Winged helix' DNA-binding domain"/>
    <property type="match status" value="1"/>
</dbReference>
<keyword evidence="10" id="KW-0346">Stress response</keyword>
<keyword evidence="3" id="KW-0805">Transcription regulation</keyword>
<dbReference type="SMART" id="SM00415">
    <property type="entry name" value="HSF"/>
    <property type="match status" value="1"/>
</dbReference>
<dbReference type="Pfam" id="PF00447">
    <property type="entry name" value="HSF_DNA-bind"/>
    <property type="match status" value="1"/>
</dbReference>
<evidence type="ECO:0000256" key="8">
    <source>
        <dbReference type="SAM" id="MobiDB-lite"/>
    </source>
</evidence>
<keyword evidence="5" id="KW-0804">Transcription</keyword>
<dbReference type="PRINTS" id="PR00056">
    <property type="entry name" value="HSFDOMAIN"/>
</dbReference>
<feature type="compositionally biased region" description="Pro residues" evidence="8">
    <location>
        <begin position="256"/>
        <end position="270"/>
    </location>
</feature>
<dbReference type="Gene3D" id="1.10.10.10">
    <property type="entry name" value="Winged helix-like DNA-binding domain superfamily/Winged helix DNA-binding domain"/>
    <property type="match status" value="1"/>
</dbReference>
<dbReference type="PANTHER" id="PTHR10015:SF427">
    <property type="entry name" value="HEAT SHOCK FACTOR PROTEIN"/>
    <property type="match status" value="1"/>
</dbReference>
<evidence type="ECO:0000256" key="7">
    <source>
        <dbReference type="RuleBase" id="RU004020"/>
    </source>
</evidence>
<evidence type="ECO:0000259" key="9">
    <source>
        <dbReference type="PROSITE" id="PS00434"/>
    </source>
</evidence>
<dbReference type="Proteomes" id="UP001150569">
    <property type="component" value="Unassembled WGS sequence"/>
</dbReference>
<evidence type="ECO:0000313" key="10">
    <source>
        <dbReference type="EMBL" id="KAJ1928402.1"/>
    </source>
</evidence>
<comment type="similarity">
    <text evidence="2 7">Belongs to the HSF family.</text>
</comment>
<dbReference type="InterPro" id="IPR036390">
    <property type="entry name" value="WH_DNA-bd_sf"/>
</dbReference>
<gene>
    <name evidence="10" type="primary">CTA8_1</name>
    <name evidence="10" type="ORF">IWQ60_002067</name>
</gene>
<dbReference type="GO" id="GO:0043565">
    <property type="term" value="F:sequence-specific DNA binding"/>
    <property type="evidence" value="ECO:0007669"/>
    <property type="project" value="InterPro"/>
</dbReference>
<keyword evidence="6" id="KW-0539">Nucleus</keyword>
<organism evidence="10 11">
    <name type="scientific">Tieghemiomyces parasiticus</name>
    <dbReference type="NCBI Taxonomy" id="78921"/>
    <lineage>
        <taxon>Eukaryota</taxon>
        <taxon>Fungi</taxon>
        <taxon>Fungi incertae sedis</taxon>
        <taxon>Zoopagomycota</taxon>
        <taxon>Kickxellomycotina</taxon>
        <taxon>Dimargaritomycetes</taxon>
        <taxon>Dimargaritales</taxon>
        <taxon>Dimargaritaceae</taxon>
        <taxon>Tieghemiomyces</taxon>
    </lineage>
</organism>
<evidence type="ECO:0000256" key="6">
    <source>
        <dbReference type="ARBA" id="ARBA00023242"/>
    </source>
</evidence>
<comment type="caution">
    <text evidence="10">The sequence shown here is derived from an EMBL/GenBank/DDBJ whole genome shotgun (WGS) entry which is preliminary data.</text>
</comment>
<dbReference type="GO" id="GO:0005634">
    <property type="term" value="C:nucleus"/>
    <property type="evidence" value="ECO:0007669"/>
    <property type="project" value="UniProtKB-SubCell"/>
</dbReference>